<gene>
    <name evidence="1" type="ORF">GCU56_01910</name>
</gene>
<name>A0A7K3VVH0_9ACTN</name>
<comment type="caution">
    <text evidence="1">The sequence shown here is derived from an EMBL/GenBank/DDBJ whole genome shotgun (WGS) entry which is preliminary data.</text>
</comment>
<sequence>MLLVVWIAVAVLAVVVLGVLAYGLVGALRRLTGELAAFDRELAPVRSQLQATAARAADTRSSP</sequence>
<evidence type="ECO:0000313" key="2">
    <source>
        <dbReference type="Proteomes" id="UP000470246"/>
    </source>
</evidence>
<accession>A0A7K3VVH0</accession>
<dbReference type="Proteomes" id="UP000470246">
    <property type="component" value="Unassembled WGS sequence"/>
</dbReference>
<dbReference type="AlphaFoldDB" id="A0A7K3VVH0"/>
<protein>
    <submittedName>
        <fullName evidence="1">Uncharacterized protein</fullName>
    </submittedName>
</protein>
<reference evidence="1 2" key="1">
    <citation type="submission" date="2020-02" db="EMBL/GenBank/DDBJ databases">
        <title>Geodermatophilus sabuli CPCC 205279 I12A-02694.</title>
        <authorList>
            <person name="Jiang Z."/>
        </authorList>
    </citation>
    <scope>NUCLEOTIDE SEQUENCE [LARGE SCALE GENOMIC DNA]</scope>
    <source>
        <strain evidence="1 2">I12A-02694</strain>
    </source>
</reference>
<proteinExistence type="predicted"/>
<organism evidence="1 2">
    <name type="scientific">Geodermatophilus sabuli</name>
    <dbReference type="NCBI Taxonomy" id="1564158"/>
    <lineage>
        <taxon>Bacteria</taxon>
        <taxon>Bacillati</taxon>
        <taxon>Actinomycetota</taxon>
        <taxon>Actinomycetes</taxon>
        <taxon>Geodermatophilales</taxon>
        <taxon>Geodermatophilaceae</taxon>
        <taxon>Geodermatophilus</taxon>
    </lineage>
</organism>
<dbReference type="RefSeq" id="WP_163479828.1">
    <property type="nucleotide sequence ID" value="NZ_JAAGWF010000003.1"/>
</dbReference>
<dbReference type="EMBL" id="JAAGWF010000003">
    <property type="protein sequence ID" value="NEK56629.1"/>
    <property type="molecule type" value="Genomic_DNA"/>
</dbReference>
<evidence type="ECO:0000313" key="1">
    <source>
        <dbReference type="EMBL" id="NEK56629.1"/>
    </source>
</evidence>
<keyword evidence="2" id="KW-1185">Reference proteome</keyword>